<gene>
    <name evidence="1" type="ORF">METZ01_LOCUS34279</name>
</gene>
<name>A0A381QPZ2_9ZZZZ</name>
<dbReference type="AlphaFoldDB" id="A0A381QPZ2"/>
<proteinExistence type="predicted"/>
<dbReference type="EMBL" id="UINC01001468">
    <property type="protein sequence ID" value="SUZ81425.1"/>
    <property type="molecule type" value="Genomic_DNA"/>
</dbReference>
<sequence length="212" mass="25779">MFINKDICSIIESYTQYHNLYNFINNNSNLDVVCDRCHKTFYHCLNRNKIKYKINDFNNNLIHYLKTACLDLNELQIFTNITYLNIEYIECNYIFCNMCILNIESIEKNHKLNTFGLTDFEYISEKYTNLIKFNNNYFHNDLIEPYNITIDRRKYNLKEEKLSMELIRINNYNYNQLQKLNPANLIKFTIFLIENFNINLDHINAYIKIKYQ</sequence>
<evidence type="ECO:0000313" key="1">
    <source>
        <dbReference type="EMBL" id="SUZ81425.1"/>
    </source>
</evidence>
<protein>
    <submittedName>
        <fullName evidence="1">Uncharacterized protein</fullName>
    </submittedName>
</protein>
<accession>A0A381QPZ2</accession>
<organism evidence="1">
    <name type="scientific">marine metagenome</name>
    <dbReference type="NCBI Taxonomy" id="408172"/>
    <lineage>
        <taxon>unclassified sequences</taxon>
        <taxon>metagenomes</taxon>
        <taxon>ecological metagenomes</taxon>
    </lineage>
</organism>
<reference evidence="1" key="1">
    <citation type="submission" date="2018-05" db="EMBL/GenBank/DDBJ databases">
        <authorList>
            <person name="Lanie J.A."/>
            <person name="Ng W.-L."/>
            <person name="Kazmierczak K.M."/>
            <person name="Andrzejewski T.M."/>
            <person name="Davidsen T.M."/>
            <person name="Wayne K.J."/>
            <person name="Tettelin H."/>
            <person name="Glass J.I."/>
            <person name="Rusch D."/>
            <person name="Podicherti R."/>
            <person name="Tsui H.-C.T."/>
            <person name="Winkler M.E."/>
        </authorList>
    </citation>
    <scope>NUCLEOTIDE SEQUENCE</scope>
</reference>